<feature type="domain" description="AAA+ ATPase" evidence="4">
    <location>
        <begin position="519"/>
        <end position="661"/>
    </location>
</feature>
<dbReference type="Proteomes" id="UP000813385">
    <property type="component" value="Unassembled WGS sequence"/>
</dbReference>
<dbReference type="InterPro" id="IPR041569">
    <property type="entry name" value="AAA_lid_3"/>
</dbReference>
<name>A0A8K0TVD6_9PEZI</name>
<evidence type="ECO:0000256" key="3">
    <source>
        <dbReference type="ARBA" id="ARBA00023054"/>
    </source>
</evidence>
<dbReference type="Pfam" id="PF00004">
    <property type="entry name" value="AAA"/>
    <property type="match status" value="2"/>
</dbReference>
<feature type="domain" description="AAA+ ATPase" evidence="4">
    <location>
        <begin position="254"/>
        <end position="386"/>
    </location>
</feature>
<dbReference type="EMBL" id="JAGPXD010000001">
    <property type="protein sequence ID" value="KAH7375806.1"/>
    <property type="molecule type" value="Genomic_DNA"/>
</dbReference>
<organism evidence="5 6">
    <name type="scientific">Plectosphaerella cucumerina</name>
    <dbReference type="NCBI Taxonomy" id="40658"/>
    <lineage>
        <taxon>Eukaryota</taxon>
        <taxon>Fungi</taxon>
        <taxon>Dikarya</taxon>
        <taxon>Ascomycota</taxon>
        <taxon>Pezizomycotina</taxon>
        <taxon>Sordariomycetes</taxon>
        <taxon>Hypocreomycetidae</taxon>
        <taxon>Glomerellales</taxon>
        <taxon>Plectosphaerellaceae</taxon>
        <taxon>Plectosphaerella</taxon>
    </lineage>
</organism>
<dbReference type="PANTHER" id="PTHR23077">
    <property type="entry name" value="AAA-FAMILY ATPASE"/>
    <property type="match status" value="1"/>
</dbReference>
<dbReference type="Gene3D" id="1.10.8.60">
    <property type="match status" value="2"/>
</dbReference>
<dbReference type="Pfam" id="PF17862">
    <property type="entry name" value="AAA_lid_3"/>
    <property type="match status" value="1"/>
</dbReference>
<proteinExistence type="predicted"/>
<evidence type="ECO:0000313" key="6">
    <source>
        <dbReference type="Proteomes" id="UP000813385"/>
    </source>
</evidence>
<dbReference type="InterPro" id="IPR050168">
    <property type="entry name" value="AAA_ATPase_domain"/>
</dbReference>
<dbReference type="FunFam" id="3.40.50.300:FF:001025">
    <property type="entry name" value="ATPase family, AAA domain-containing 2B"/>
    <property type="match status" value="1"/>
</dbReference>
<dbReference type="OrthoDB" id="27435at2759"/>
<dbReference type="SUPFAM" id="SSF52540">
    <property type="entry name" value="P-loop containing nucleoside triphosphate hydrolases"/>
    <property type="match status" value="2"/>
</dbReference>
<evidence type="ECO:0000259" key="4">
    <source>
        <dbReference type="SMART" id="SM00382"/>
    </source>
</evidence>
<evidence type="ECO:0000313" key="5">
    <source>
        <dbReference type="EMBL" id="KAH7375806.1"/>
    </source>
</evidence>
<dbReference type="PANTHER" id="PTHR23077:SF27">
    <property type="entry name" value="ATPASE FAMILY GENE 2 PROTEIN HOMOLOG A"/>
    <property type="match status" value="1"/>
</dbReference>
<reference evidence="5" key="1">
    <citation type="journal article" date="2021" name="Nat. Commun.">
        <title>Genetic determinants of endophytism in the Arabidopsis root mycobiome.</title>
        <authorList>
            <person name="Mesny F."/>
            <person name="Miyauchi S."/>
            <person name="Thiergart T."/>
            <person name="Pickel B."/>
            <person name="Atanasova L."/>
            <person name="Karlsson M."/>
            <person name="Huettel B."/>
            <person name="Barry K.W."/>
            <person name="Haridas S."/>
            <person name="Chen C."/>
            <person name="Bauer D."/>
            <person name="Andreopoulos W."/>
            <person name="Pangilinan J."/>
            <person name="LaButti K."/>
            <person name="Riley R."/>
            <person name="Lipzen A."/>
            <person name="Clum A."/>
            <person name="Drula E."/>
            <person name="Henrissat B."/>
            <person name="Kohler A."/>
            <person name="Grigoriev I.V."/>
            <person name="Martin F.M."/>
            <person name="Hacquard S."/>
        </authorList>
    </citation>
    <scope>NUCLEOTIDE SEQUENCE</scope>
    <source>
        <strain evidence="5">MPI-CAGE-AT-0016</strain>
    </source>
</reference>
<dbReference type="InterPro" id="IPR027417">
    <property type="entry name" value="P-loop_NTPase"/>
</dbReference>
<keyword evidence="3" id="KW-0175">Coiled coil</keyword>
<comment type="caution">
    <text evidence="5">The sequence shown here is derived from an EMBL/GenBank/DDBJ whole genome shotgun (WGS) entry which is preliminary data.</text>
</comment>
<dbReference type="SMART" id="SM00382">
    <property type="entry name" value="AAA"/>
    <property type="match status" value="2"/>
</dbReference>
<keyword evidence="2" id="KW-0067">ATP-binding</keyword>
<accession>A0A8K0TVD6</accession>
<keyword evidence="1" id="KW-0547">Nucleotide-binding</keyword>
<dbReference type="InterPro" id="IPR003593">
    <property type="entry name" value="AAA+_ATPase"/>
</dbReference>
<sequence length="759" mass="83314">MSGNSKIKEVKAKVRPVLKWDSALEKPNLQGVAKIWVNKDAQILLTGGVESGKRCWVERTVPATDEDTTPIRRQALLASSSDKNIGQNVVMMTEAFREACGFKLGDQVSIRAHEDPEVPPAEIVEVEPLEPIEGEPETTAWKGAVWHMLKRAGHVFPGLALEPVASTHKKKFVVKSVNSGGDTVARHAHTVTTIRIRNPSSDDTEVDAELEQQEQRPERLRLSEIPGLAEAELKAINDLFTYFNVPPLFEAPARSCGIVIHGMRKSGKTFILEKIADTNWGRVFRLEPNAKSSEIDEIFEQARAAKPSIVLIDNLHNLVSKDRPNSGLIVQRLCKQLDQLSAEAKVSKGTFQVLVVASCLDYKSDVPMDLQGSTRFDANITLAIPDAAGRRRILEAVCADVIITERDAALSWLAEDTHAFNTGDLCSLMNTAIAVATRRVDDIRLSGGIVEDVPPVILSDLQTAFRTTRPSAMHDVTLKPPTIHWRDIGGQEEVKKALQRQIAITKSTDTKLKKVMLHPPKGILLYGPPGCSKTLSAQAVATESGFNFFAVKGAELLNMYVGESERAIRNLFERARSASPSIIFFDEIDSIGSQRASGAGAGAARSQGSVNVLTTLLTEMDGFEPLTGVLVLAATNRPEVIDTALLRPGRFDRWIYVGLPDLAAREAIIKMNMDRLLTAPDLDIPDLARRTEGFSGAELTQICSKSTERVADAWLDGEIAKDELMIDMRDVIGAIESTPRAVSQDMLDDYDEFAKRLLR</sequence>
<dbReference type="PROSITE" id="PS00674">
    <property type="entry name" value="AAA"/>
    <property type="match status" value="1"/>
</dbReference>
<dbReference type="AlphaFoldDB" id="A0A8K0TVD6"/>
<protein>
    <submittedName>
        <fullName evidence="5">AFG2 protein</fullName>
    </submittedName>
</protein>
<evidence type="ECO:0000256" key="2">
    <source>
        <dbReference type="ARBA" id="ARBA00022840"/>
    </source>
</evidence>
<evidence type="ECO:0000256" key="1">
    <source>
        <dbReference type="ARBA" id="ARBA00022741"/>
    </source>
</evidence>
<dbReference type="GO" id="GO:0005737">
    <property type="term" value="C:cytoplasm"/>
    <property type="evidence" value="ECO:0007669"/>
    <property type="project" value="TreeGrafter"/>
</dbReference>
<dbReference type="GO" id="GO:0005524">
    <property type="term" value="F:ATP binding"/>
    <property type="evidence" value="ECO:0007669"/>
    <property type="project" value="UniProtKB-KW"/>
</dbReference>
<dbReference type="Gene3D" id="3.40.50.300">
    <property type="entry name" value="P-loop containing nucleotide triphosphate hydrolases"/>
    <property type="match status" value="2"/>
</dbReference>
<dbReference type="InterPro" id="IPR003960">
    <property type="entry name" value="ATPase_AAA_CS"/>
</dbReference>
<dbReference type="InterPro" id="IPR003959">
    <property type="entry name" value="ATPase_AAA_core"/>
</dbReference>
<dbReference type="GO" id="GO:0016887">
    <property type="term" value="F:ATP hydrolysis activity"/>
    <property type="evidence" value="ECO:0007669"/>
    <property type="project" value="InterPro"/>
</dbReference>
<gene>
    <name evidence="5" type="ORF">B0T11DRAFT_13536</name>
</gene>
<keyword evidence="6" id="KW-1185">Reference proteome</keyword>